<feature type="binding site" evidence="3">
    <location>
        <begin position="124"/>
        <end position="127"/>
    </location>
    <ligand>
        <name>GTP</name>
        <dbReference type="ChEBI" id="CHEBI:37565"/>
    </ligand>
</feature>
<evidence type="ECO:0000256" key="2">
    <source>
        <dbReference type="ARBA" id="ARBA00023134"/>
    </source>
</evidence>
<comment type="caution">
    <text evidence="4">The sequence shown here is derived from an EMBL/GenBank/DDBJ whole genome shotgun (WGS) entry which is preliminary data.</text>
</comment>
<dbReference type="Pfam" id="PF00025">
    <property type="entry name" value="Arf"/>
    <property type="match status" value="1"/>
</dbReference>
<name>A0A2H9TP52_9FUNG</name>
<dbReference type="PANTHER" id="PTHR45909">
    <property type="entry name" value="ADP-RIBOSYLATION FACTOR-RELATED PROTEIN 1"/>
    <property type="match status" value="1"/>
</dbReference>
<dbReference type="PROSITE" id="PS51417">
    <property type="entry name" value="ARF"/>
    <property type="match status" value="1"/>
</dbReference>
<dbReference type="GO" id="GO:0003924">
    <property type="term" value="F:GTPase activity"/>
    <property type="evidence" value="ECO:0007669"/>
    <property type="project" value="InterPro"/>
</dbReference>
<dbReference type="SUPFAM" id="SSF52540">
    <property type="entry name" value="P-loop containing nucleoside triphosphate hydrolases"/>
    <property type="match status" value="1"/>
</dbReference>
<dbReference type="Proteomes" id="UP000240830">
    <property type="component" value="Unassembled WGS sequence"/>
</dbReference>
<dbReference type="InterPro" id="IPR024156">
    <property type="entry name" value="Small_GTPase_ARF"/>
</dbReference>
<feature type="binding site" evidence="3">
    <location>
        <position position="70"/>
    </location>
    <ligand>
        <name>GTP</name>
        <dbReference type="ChEBI" id="CHEBI:37565"/>
    </ligand>
</feature>
<dbReference type="GO" id="GO:0006886">
    <property type="term" value="P:intracellular protein transport"/>
    <property type="evidence" value="ECO:0007669"/>
    <property type="project" value="TreeGrafter"/>
</dbReference>
<evidence type="ECO:0000256" key="1">
    <source>
        <dbReference type="ARBA" id="ARBA00022741"/>
    </source>
</evidence>
<dbReference type="GO" id="GO:0005525">
    <property type="term" value="F:GTP binding"/>
    <property type="evidence" value="ECO:0007669"/>
    <property type="project" value="UniProtKB-KW"/>
</dbReference>
<dbReference type="AlphaFoldDB" id="A0A2H9TP52"/>
<dbReference type="STRING" id="1246581.A0A2H9TP52"/>
<accession>A0A2H9TP52</accession>
<dbReference type="InterPro" id="IPR027417">
    <property type="entry name" value="P-loop_NTPase"/>
</dbReference>
<evidence type="ECO:0000313" key="5">
    <source>
        <dbReference type="Proteomes" id="UP000240830"/>
    </source>
</evidence>
<dbReference type="EMBL" id="MTSL01000054">
    <property type="protein sequence ID" value="PJF19525.1"/>
    <property type="molecule type" value="Genomic_DNA"/>
</dbReference>
<proteinExistence type="predicted"/>
<keyword evidence="5" id="KW-1185">Reference proteome</keyword>
<keyword evidence="1 3" id="KW-0547">Nucleotide-binding</keyword>
<sequence length="170" mass="18707">MNLVIKFRESRSGSSLALVAVGAGCMFTPTGCFISSAILEGPMTPARTIYRKVAIVSFESTTVKFWDLGGNLQSIWKNYYDESDGIIFVVDGCDWKRIETVRNCFVGVTESDGLAGVPVLILVNKQDLQENVDFVARIKEVFNPILEDIGARECKVASCSALHGYSLFSY</sequence>
<dbReference type="Gene3D" id="3.40.50.300">
    <property type="entry name" value="P-loop containing nucleotide triphosphate hydrolases"/>
    <property type="match status" value="1"/>
</dbReference>
<dbReference type="SMART" id="SM00177">
    <property type="entry name" value="ARF"/>
    <property type="match status" value="1"/>
</dbReference>
<dbReference type="PANTHER" id="PTHR45909:SF1">
    <property type="entry name" value="ADP-RIBOSYLATION FACTOR-RELATED PROTEIN 1"/>
    <property type="match status" value="1"/>
</dbReference>
<organism evidence="4 5">
    <name type="scientific">Paramicrosporidium saccamoebae</name>
    <dbReference type="NCBI Taxonomy" id="1246581"/>
    <lineage>
        <taxon>Eukaryota</taxon>
        <taxon>Fungi</taxon>
        <taxon>Fungi incertae sedis</taxon>
        <taxon>Cryptomycota</taxon>
        <taxon>Cryptomycota incertae sedis</taxon>
        <taxon>Paramicrosporidium</taxon>
    </lineage>
</organism>
<reference evidence="4 5" key="1">
    <citation type="submission" date="2016-10" db="EMBL/GenBank/DDBJ databases">
        <title>The genome of Paramicrosporidium saccamoebae is the missing link in understanding Cryptomycota and Microsporidia evolution.</title>
        <authorList>
            <person name="Quandt C.A."/>
            <person name="Beaudet D."/>
            <person name="Corsaro D."/>
            <person name="Michel R."/>
            <person name="Corradi N."/>
            <person name="James T."/>
        </authorList>
    </citation>
    <scope>NUCLEOTIDE SEQUENCE [LARGE SCALE GENOMIC DNA]</scope>
    <source>
        <strain evidence="4 5">KSL3</strain>
    </source>
</reference>
<gene>
    <name evidence="4" type="ORF">PSACC_00669</name>
</gene>
<evidence type="ECO:0000256" key="3">
    <source>
        <dbReference type="PIRSR" id="PIRSR606689-1"/>
    </source>
</evidence>
<evidence type="ECO:0000313" key="4">
    <source>
        <dbReference type="EMBL" id="PJF19525.1"/>
    </source>
</evidence>
<dbReference type="GO" id="GO:0005794">
    <property type="term" value="C:Golgi apparatus"/>
    <property type="evidence" value="ECO:0007669"/>
    <property type="project" value="TreeGrafter"/>
</dbReference>
<dbReference type="GO" id="GO:0043001">
    <property type="term" value="P:Golgi to plasma membrane protein transport"/>
    <property type="evidence" value="ECO:0007669"/>
    <property type="project" value="TreeGrafter"/>
</dbReference>
<dbReference type="PROSITE" id="PS51257">
    <property type="entry name" value="PROKAR_LIPOPROTEIN"/>
    <property type="match status" value="1"/>
</dbReference>
<keyword evidence="2 3" id="KW-0342">GTP-binding</keyword>
<dbReference type="GO" id="GO:0034067">
    <property type="term" value="P:protein localization to Golgi apparatus"/>
    <property type="evidence" value="ECO:0007669"/>
    <property type="project" value="TreeGrafter"/>
</dbReference>
<dbReference type="OrthoDB" id="414781at2759"/>
<protein>
    <submittedName>
        <fullName evidence="4">Small GTP-binding protein domain</fullName>
    </submittedName>
</protein>
<dbReference type="InterPro" id="IPR006689">
    <property type="entry name" value="Small_GTPase_ARF/SAR"/>
</dbReference>